<accession>A0A6P6RZJ2</accession>
<organism evidence="11 12">
    <name type="scientific">Cyclospora cayetanensis</name>
    <dbReference type="NCBI Taxonomy" id="88456"/>
    <lineage>
        <taxon>Eukaryota</taxon>
        <taxon>Sar</taxon>
        <taxon>Alveolata</taxon>
        <taxon>Apicomplexa</taxon>
        <taxon>Conoidasida</taxon>
        <taxon>Coccidia</taxon>
        <taxon>Eucoccidiorida</taxon>
        <taxon>Eimeriorina</taxon>
        <taxon>Eimeriidae</taxon>
        <taxon>Cyclospora</taxon>
    </lineage>
</organism>
<keyword evidence="11" id="KW-1185">Reference proteome</keyword>
<evidence type="ECO:0000256" key="2">
    <source>
        <dbReference type="ARBA" id="ARBA00022679"/>
    </source>
</evidence>
<evidence type="ECO:0000256" key="1">
    <source>
        <dbReference type="ARBA" id="ARBA00022527"/>
    </source>
</evidence>
<evidence type="ECO:0000313" key="11">
    <source>
        <dbReference type="Proteomes" id="UP000515125"/>
    </source>
</evidence>
<dbReference type="InterPro" id="IPR008271">
    <property type="entry name" value="Ser/Thr_kinase_AS"/>
</dbReference>
<feature type="active site" description="Proton acceptor" evidence="6">
    <location>
        <position position="21"/>
    </location>
</feature>
<dbReference type="SUPFAM" id="SSF56112">
    <property type="entry name" value="Protein kinase-like (PK-like)"/>
    <property type="match status" value="1"/>
</dbReference>
<proteinExistence type="predicted"/>
<evidence type="ECO:0000256" key="8">
    <source>
        <dbReference type="PIRSR" id="PIRSR630616-3"/>
    </source>
</evidence>
<feature type="cross-link" description="Glycyl lysine isopeptide (Lys-Gly) (interchain with G-Cter in SUMO2)" evidence="8">
    <location>
        <position position="23"/>
    </location>
</feature>
<evidence type="ECO:0000259" key="10">
    <source>
        <dbReference type="PROSITE" id="PS50011"/>
    </source>
</evidence>
<gene>
    <name evidence="12" type="primary">LOC34622274</name>
</gene>
<dbReference type="RefSeq" id="XP_026193288.1">
    <property type="nucleotide sequence ID" value="XM_026337503.1"/>
</dbReference>
<keyword evidence="4 12" id="KW-0418">Kinase</keyword>
<dbReference type="Proteomes" id="UP000515125">
    <property type="component" value="Unplaced"/>
</dbReference>
<dbReference type="InterPro" id="IPR000719">
    <property type="entry name" value="Prot_kinase_dom"/>
</dbReference>
<evidence type="ECO:0000256" key="6">
    <source>
        <dbReference type="PIRSR" id="PIRSR630616-1"/>
    </source>
</evidence>
<dbReference type="GeneID" id="34622274"/>
<dbReference type="SMART" id="SM00220">
    <property type="entry name" value="S_TKc"/>
    <property type="match status" value="1"/>
</dbReference>
<evidence type="ECO:0000256" key="4">
    <source>
        <dbReference type="ARBA" id="ARBA00022777"/>
    </source>
</evidence>
<dbReference type="PROSITE" id="PS00108">
    <property type="entry name" value="PROTEIN_KINASE_ST"/>
    <property type="match status" value="1"/>
</dbReference>
<dbReference type="OrthoDB" id="345735at2759"/>
<dbReference type="AlphaFoldDB" id="A0A6P6RZJ2"/>
<evidence type="ECO:0000313" key="12">
    <source>
        <dbReference type="RefSeq" id="XP_026193288.1"/>
    </source>
</evidence>
<feature type="binding site" evidence="7">
    <location>
        <begin position="25"/>
        <end position="26"/>
    </location>
    <ligand>
        <name>ATP</name>
        <dbReference type="ChEBI" id="CHEBI:30616"/>
    </ligand>
</feature>
<keyword evidence="2" id="KW-0808">Transferase</keyword>
<evidence type="ECO:0000256" key="9">
    <source>
        <dbReference type="SAM" id="Coils"/>
    </source>
</evidence>
<keyword evidence="3 7" id="KW-0547">Nucleotide-binding</keyword>
<sequence>MAFQIAWAIRTCHDKRIAHLDIKPENVLVNERGYLKLADFGLSAHIGGAHRKRGVSINRGTCDYFSPEQCLARMRCMAADRRRQLQQQQQGGQQSNQQQQQQLQQLQKQQQQLTEALHNAGSGIGSSFDEKSDIWMLGILAFELYFKAPPFGSQCMVQEEEVMRNITSKGWTEKITAEAQHNVAIKEKLNGMSSHFRATAAAAAAAAAWLCVLFAA</sequence>
<keyword evidence="5 7" id="KW-0067">ATP-binding</keyword>
<dbReference type="Pfam" id="PF00069">
    <property type="entry name" value="Pkinase"/>
    <property type="match status" value="1"/>
</dbReference>
<dbReference type="GO" id="GO:0004674">
    <property type="term" value="F:protein serine/threonine kinase activity"/>
    <property type="evidence" value="ECO:0007669"/>
    <property type="project" value="UniProtKB-KW"/>
</dbReference>
<evidence type="ECO:0000256" key="7">
    <source>
        <dbReference type="PIRSR" id="PIRSR630616-2"/>
    </source>
</evidence>
<dbReference type="GO" id="GO:0005524">
    <property type="term" value="F:ATP binding"/>
    <property type="evidence" value="ECO:0007669"/>
    <property type="project" value="UniProtKB-KW"/>
</dbReference>
<evidence type="ECO:0000256" key="5">
    <source>
        <dbReference type="ARBA" id="ARBA00022840"/>
    </source>
</evidence>
<dbReference type="InterPro" id="IPR011009">
    <property type="entry name" value="Kinase-like_dom_sf"/>
</dbReference>
<dbReference type="InterPro" id="IPR030616">
    <property type="entry name" value="Aur-like"/>
</dbReference>
<protein>
    <submittedName>
        <fullName evidence="12">Aurora kinase A</fullName>
    </submittedName>
</protein>
<feature type="domain" description="Protein kinase" evidence="10">
    <location>
        <begin position="1"/>
        <end position="210"/>
    </location>
</feature>
<feature type="binding site" evidence="7">
    <location>
        <position position="39"/>
    </location>
    <ligand>
        <name>ATP</name>
        <dbReference type="ChEBI" id="CHEBI:30616"/>
    </ligand>
</feature>
<name>A0A6P6RZJ2_9EIME</name>
<evidence type="ECO:0000256" key="3">
    <source>
        <dbReference type="ARBA" id="ARBA00022741"/>
    </source>
</evidence>
<dbReference type="PROSITE" id="PS50011">
    <property type="entry name" value="PROTEIN_KINASE_DOM"/>
    <property type="match status" value="1"/>
</dbReference>
<keyword evidence="1" id="KW-0723">Serine/threonine-protein kinase</keyword>
<feature type="coiled-coil region" evidence="9">
    <location>
        <begin position="89"/>
        <end position="119"/>
    </location>
</feature>
<reference evidence="12" key="1">
    <citation type="submission" date="2025-08" db="UniProtKB">
        <authorList>
            <consortium name="RefSeq"/>
        </authorList>
    </citation>
    <scope>IDENTIFICATION</scope>
</reference>
<dbReference type="PANTHER" id="PTHR24350">
    <property type="entry name" value="SERINE/THREONINE-PROTEIN KINASE IAL-RELATED"/>
    <property type="match status" value="1"/>
</dbReference>
<dbReference type="Gene3D" id="1.10.510.10">
    <property type="entry name" value="Transferase(Phosphotransferase) domain 1"/>
    <property type="match status" value="1"/>
</dbReference>
<keyword evidence="9" id="KW-0175">Coiled coil</keyword>